<dbReference type="InterPro" id="IPR025194">
    <property type="entry name" value="RodZ-like_C"/>
</dbReference>
<feature type="compositionally biased region" description="Low complexity" evidence="1">
    <location>
        <begin position="199"/>
        <end position="229"/>
    </location>
</feature>
<dbReference type="Gene3D" id="1.10.260.40">
    <property type="entry name" value="lambda repressor-like DNA-binding domains"/>
    <property type="match status" value="1"/>
</dbReference>
<feature type="region of interest" description="Disordered" evidence="1">
    <location>
        <begin position="199"/>
        <end position="277"/>
    </location>
</feature>
<reference evidence="4" key="1">
    <citation type="submission" date="2022-06" db="EMBL/GenBank/DDBJ databases">
        <title>A novel DMS-producing enzyme.</title>
        <authorList>
            <person name="Zhang Y."/>
        </authorList>
    </citation>
    <scope>NUCLEOTIDE SEQUENCE</scope>
    <source>
        <strain evidence="4">RT37</strain>
    </source>
</reference>
<organism evidence="4">
    <name type="scientific">Halomonas sp. RT37</name>
    <dbReference type="NCBI Taxonomy" id="2950872"/>
    <lineage>
        <taxon>Bacteria</taxon>
        <taxon>Pseudomonadati</taxon>
        <taxon>Pseudomonadota</taxon>
        <taxon>Gammaproteobacteria</taxon>
        <taxon>Oceanospirillales</taxon>
        <taxon>Halomonadaceae</taxon>
        <taxon>Halomonas</taxon>
    </lineage>
</organism>
<dbReference type="EMBL" id="CP098827">
    <property type="protein sequence ID" value="XBO71696.1"/>
    <property type="molecule type" value="Genomic_DNA"/>
</dbReference>
<dbReference type="PANTHER" id="PTHR34475:SF1">
    <property type="entry name" value="CYTOSKELETON PROTEIN RODZ"/>
    <property type="match status" value="1"/>
</dbReference>
<dbReference type="Pfam" id="PF13464">
    <property type="entry name" value="RodZ_C"/>
    <property type="match status" value="1"/>
</dbReference>
<dbReference type="PANTHER" id="PTHR34475">
    <property type="match status" value="1"/>
</dbReference>
<feature type="region of interest" description="Disordered" evidence="1">
    <location>
        <begin position="169"/>
        <end position="188"/>
    </location>
</feature>
<feature type="region of interest" description="Disordered" evidence="1">
    <location>
        <begin position="1"/>
        <end position="25"/>
    </location>
</feature>
<evidence type="ECO:0000256" key="1">
    <source>
        <dbReference type="SAM" id="MobiDB-lite"/>
    </source>
</evidence>
<feature type="transmembrane region" description="Helical" evidence="2">
    <location>
        <begin position="119"/>
        <end position="140"/>
    </location>
</feature>
<gene>
    <name evidence="4" type="ORF">NFG58_02980</name>
</gene>
<evidence type="ECO:0000313" key="4">
    <source>
        <dbReference type="EMBL" id="XBO71696.1"/>
    </source>
</evidence>
<feature type="domain" description="Cytoskeleton protein RodZ-like C-terminal" evidence="3">
    <location>
        <begin position="284"/>
        <end position="356"/>
    </location>
</feature>
<dbReference type="InterPro" id="IPR050400">
    <property type="entry name" value="Bact_Cytoskel_RodZ"/>
</dbReference>
<dbReference type="InterPro" id="IPR010982">
    <property type="entry name" value="Lambda_DNA-bd_dom_sf"/>
</dbReference>
<dbReference type="GO" id="GO:0003677">
    <property type="term" value="F:DNA binding"/>
    <property type="evidence" value="ECO:0007669"/>
    <property type="project" value="InterPro"/>
</dbReference>
<protein>
    <submittedName>
        <fullName evidence="4">DUF4115 domain-containing protein</fullName>
    </submittedName>
</protein>
<sequence>MSDSQYTDSEVSLSKTPSGDASPGALLCHERESQGLTREEVGAALNLRPAVIEGLEIDNYDEVPVVTYRRGYLRSYAQLLGVDVGRVMALYEARMGNEEVERKVTPVYINKPPSRLGAWLFRLMTLVVIAGLIGLTLMWWQSRGGSEPPEVSDNGPVSVDTIDGNAAVSDEATEGDDNLPPLPAEDSEMGLVDGEQATADGAADSASAEPGASTPSTVAATEAAAAEASEPADDSVNDSADQAASAGADDASAEQTANADDAQGAEDEGAAEAAPAADSRRILKLTFNEQSWTEIFDSTNTRVFVGLQSPGTEATVEGEPPFRMTVGNATGVELLWGGETVDLQQRAGRNNVARFTLGE</sequence>
<evidence type="ECO:0000259" key="3">
    <source>
        <dbReference type="Pfam" id="PF13464"/>
    </source>
</evidence>
<keyword evidence="2" id="KW-0812">Transmembrane</keyword>
<dbReference type="RefSeq" id="WP_348827572.1">
    <property type="nucleotide sequence ID" value="NZ_CP098827.1"/>
</dbReference>
<feature type="compositionally biased region" description="Polar residues" evidence="1">
    <location>
        <begin position="1"/>
        <end position="19"/>
    </location>
</feature>
<proteinExistence type="predicted"/>
<evidence type="ECO:0000256" key="2">
    <source>
        <dbReference type="SAM" id="Phobius"/>
    </source>
</evidence>
<feature type="compositionally biased region" description="Low complexity" evidence="1">
    <location>
        <begin position="238"/>
        <end position="250"/>
    </location>
</feature>
<dbReference type="Pfam" id="PF13413">
    <property type="entry name" value="HTH_25"/>
    <property type="match status" value="1"/>
</dbReference>
<keyword evidence="2" id="KW-1133">Transmembrane helix</keyword>
<accession>A0AAU7KJ14</accession>
<name>A0AAU7KJ14_9GAMM</name>
<dbReference type="AlphaFoldDB" id="A0AAU7KJ14"/>
<keyword evidence="2" id="KW-0472">Membrane</keyword>